<gene>
    <name evidence="2" type="ORF">OS242_06510</name>
</gene>
<evidence type="ECO:0000313" key="3">
    <source>
        <dbReference type="Proteomes" id="UP001208017"/>
    </source>
</evidence>
<organism evidence="2 3">
    <name type="scientific">Tumebacillus lacus</name>
    <dbReference type="NCBI Taxonomy" id="2995335"/>
    <lineage>
        <taxon>Bacteria</taxon>
        <taxon>Bacillati</taxon>
        <taxon>Bacillota</taxon>
        <taxon>Bacilli</taxon>
        <taxon>Bacillales</taxon>
        <taxon>Alicyclobacillaceae</taxon>
        <taxon>Tumebacillus</taxon>
    </lineage>
</organism>
<dbReference type="EMBL" id="JAPMLT010000002">
    <property type="protein sequence ID" value="MCX7569610.1"/>
    <property type="molecule type" value="Genomic_DNA"/>
</dbReference>
<keyword evidence="3" id="KW-1185">Reference proteome</keyword>
<accession>A0ABT3WY71</accession>
<proteinExistence type="predicted"/>
<feature type="transmembrane region" description="Helical" evidence="1">
    <location>
        <begin position="223"/>
        <end position="241"/>
    </location>
</feature>
<keyword evidence="1" id="KW-0472">Membrane</keyword>
<dbReference type="RefSeq" id="WP_267150845.1">
    <property type="nucleotide sequence ID" value="NZ_JAPMLT010000002.1"/>
</dbReference>
<keyword evidence="1" id="KW-0812">Transmembrane</keyword>
<evidence type="ECO:0000313" key="2">
    <source>
        <dbReference type="EMBL" id="MCX7569610.1"/>
    </source>
</evidence>
<feature type="transmembrane region" description="Helical" evidence="1">
    <location>
        <begin position="111"/>
        <end position="137"/>
    </location>
</feature>
<dbReference type="Pfam" id="PF12730">
    <property type="entry name" value="ABC2_membrane_4"/>
    <property type="match status" value="1"/>
</dbReference>
<name>A0ABT3WY71_9BACL</name>
<feature type="transmembrane region" description="Helical" evidence="1">
    <location>
        <begin position="149"/>
        <end position="167"/>
    </location>
</feature>
<comment type="caution">
    <text evidence="2">The sequence shown here is derived from an EMBL/GenBank/DDBJ whole genome shotgun (WGS) entry which is preliminary data.</text>
</comment>
<dbReference type="PANTHER" id="PTHR37305">
    <property type="entry name" value="INTEGRAL MEMBRANE PROTEIN-RELATED"/>
    <property type="match status" value="1"/>
</dbReference>
<keyword evidence="1" id="KW-1133">Transmembrane helix</keyword>
<feature type="transmembrane region" description="Helical" evidence="1">
    <location>
        <begin position="25"/>
        <end position="43"/>
    </location>
</feature>
<sequence length="250" mass="27603">MTQGATFRRTLSAEILKMRGSQIGWMMWLGPLIGAVGGVGGYVQVREEIAGQPEWIMLYAMFVLNYAMLFLPILVGLYTAMICRFEHQSGGWKQWLALPVSRSAVYLSKGLLVLGLLLVGQVLLLVLMLAGGLVLGVEGEIPWGRLLNGLFYGWVATWPLAALQLWVSTVWKSFAAPLALNVIFTLPAVAIANSATYGPWYPWAQPLLAMMPMEKAISDFSQLNFWVIVVGGFVLLTAAGWRHFVRRDVA</sequence>
<feature type="transmembrane region" description="Helical" evidence="1">
    <location>
        <begin position="55"/>
        <end position="78"/>
    </location>
</feature>
<evidence type="ECO:0000256" key="1">
    <source>
        <dbReference type="SAM" id="Phobius"/>
    </source>
</evidence>
<protein>
    <submittedName>
        <fullName evidence="2">ABC transporter permease</fullName>
    </submittedName>
</protein>
<dbReference type="CDD" id="cd21809">
    <property type="entry name" value="ABC-2_lan_permease-like"/>
    <property type="match status" value="1"/>
</dbReference>
<dbReference type="PANTHER" id="PTHR37305:SF1">
    <property type="entry name" value="MEMBRANE PROTEIN"/>
    <property type="match status" value="1"/>
</dbReference>
<reference evidence="2 3" key="1">
    <citation type="submission" date="2022-11" db="EMBL/GenBank/DDBJ databases">
        <title>Study of microbial diversity in lake waters.</title>
        <authorList>
            <person name="Zhang J."/>
        </authorList>
    </citation>
    <scope>NUCLEOTIDE SEQUENCE [LARGE SCALE GENOMIC DNA]</scope>
    <source>
        <strain evidence="2 3">DT12</strain>
    </source>
</reference>
<feature type="transmembrane region" description="Helical" evidence="1">
    <location>
        <begin position="179"/>
        <end position="203"/>
    </location>
</feature>
<dbReference type="Proteomes" id="UP001208017">
    <property type="component" value="Unassembled WGS sequence"/>
</dbReference>